<dbReference type="PANTHER" id="PTHR21340">
    <property type="entry name" value="DIADENOSINE 5,5-P1,P4-TETRAPHOSPHATE PYROPHOSPHOHYDROLASE MUTT"/>
    <property type="match status" value="1"/>
</dbReference>
<dbReference type="Gene3D" id="3.90.79.10">
    <property type="entry name" value="Nucleoside Triphosphate Pyrophosphohydrolase"/>
    <property type="match status" value="1"/>
</dbReference>
<dbReference type="GO" id="GO:0006754">
    <property type="term" value="P:ATP biosynthetic process"/>
    <property type="evidence" value="ECO:0007669"/>
    <property type="project" value="TreeGrafter"/>
</dbReference>
<dbReference type="Pfam" id="PF00293">
    <property type="entry name" value="NUDIX"/>
    <property type="match status" value="1"/>
</dbReference>
<accession>A0A1X7MQR1</accession>
<dbReference type="Proteomes" id="UP000193435">
    <property type="component" value="Unassembled WGS sequence"/>
</dbReference>
<evidence type="ECO:0000256" key="1">
    <source>
        <dbReference type="ARBA" id="ARBA00022801"/>
    </source>
</evidence>
<protein>
    <submittedName>
        <fullName evidence="3">8-oxo-dGTP diphosphatase</fullName>
    </submittedName>
</protein>
<sequence length="158" mass="18498">MDMIAHTFGERLKTENYHIRIGVYGILLNSTADKIVVVSPPNGSYLLPGGEKEKQETDEETLKRECVEELGYEVEVGKYIGAGEDYFYSTHRKKYYHNPAYFYIIDSWLKIGDPLEDFNVIEWMTPLEALKKLKRGSHRWAVEQYMKDKKEEIIPLEE</sequence>
<dbReference type="PANTHER" id="PTHR21340:SF0">
    <property type="entry name" value="BIS(5'-NUCLEOSYL)-TETRAPHOSPHATASE [ASYMMETRICAL]"/>
    <property type="match status" value="1"/>
</dbReference>
<feature type="domain" description="Nudix hydrolase" evidence="2">
    <location>
        <begin position="18"/>
        <end position="146"/>
    </location>
</feature>
<evidence type="ECO:0000313" key="3">
    <source>
        <dbReference type="EMBL" id="SMH27152.1"/>
    </source>
</evidence>
<keyword evidence="4" id="KW-1185">Reference proteome</keyword>
<reference evidence="3 4" key="1">
    <citation type="submission" date="2017-04" db="EMBL/GenBank/DDBJ databases">
        <authorList>
            <person name="Afonso C.L."/>
            <person name="Miller P.J."/>
            <person name="Scott M.A."/>
            <person name="Spackman E."/>
            <person name="Goraichik I."/>
            <person name="Dimitrov K.M."/>
            <person name="Suarez D.L."/>
            <person name="Swayne D.E."/>
        </authorList>
    </citation>
    <scope>NUCLEOTIDE SEQUENCE [LARGE SCALE GENOMIC DNA]</scope>
    <source>
        <strain evidence="3 4">LMG26642</strain>
    </source>
</reference>
<dbReference type="STRING" id="1073423.SAMN04488700_0482"/>
<organism evidence="3 4">
    <name type="scientific">Carnobacterium iners</name>
    <dbReference type="NCBI Taxonomy" id="1073423"/>
    <lineage>
        <taxon>Bacteria</taxon>
        <taxon>Bacillati</taxon>
        <taxon>Bacillota</taxon>
        <taxon>Bacilli</taxon>
        <taxon>Lactobacillales</taxon>
        <taxon>Carnobacteriaceae</taxon>
        <taxon>Carnobacterium</taxon>
    </lineage>
</organism>
<evidence type="ECO:0000313" key="4">
    <source>
        <dbReference type="Proteomes" id="UP000193435"/>
    </source>
</evidence>
<dbReference type="SUPFAM" id="SSF55811">
    <property type="entry name" value="Nudix"/>
    <property type="match status" value="1"/>
</dbReference>
<dbReference type="AlphaFoldDB" id="A0A1X7MQR1"/>
<evidence type="ECO:0000259" key="2">
    <source>
        <dbReference type="PROSITE" id="PS51462"/>
    </source>
</evidence>
<gene>
    <name evidence="3" type="ORF">SAMN04488700_0482</name>
</gene>
<dbReference type="CDD" id="cd04684">
    <property type="entry name" value="NUDIX_Hydrolase"/>
    <property type="match status" value="1"/>
</dbReference>
<dbReference type="GO" id="GO:0006167">
    <property type="term" value="P:AMP biosynthetic process"/>
    <property type="evidence" value="ECO:0007669"/>
    <property type="project" value="TreeGrafter"/>
</dbReference>
<dbReference type="InterPro" id="IPR051325">
    <property type="entry name" value="Nudix_hydrolase_domain"/>
</dbReference>
<dbReference type="InterPro" id="IPR000086">
    <property type="entry name" value="NUDIX_hydrolase_dom"/>
</dbReference>
<name>A0A1X7MQR1_9LACT</name>
<dbReference type="InterPro" id="IPR015797">
    <property type="entry name" value="NUDIX_hydrolase-like_dom_sf"/>
</dbReference>
<dbReference type="EMBL" id="FXBJ01000002">
    <property type="protein sequence ID" value="SMH27152.1"/>
    <property type="molecule type" value="Genomic_DNA"/>
</dbReference>
<keyword evidence="1" id="KW-0378">Hydrolase</keyword>
<dbReference type="PROSITE" id="PS51462">
    <property type="entry name" value="NUDIX"/>
    <property type="match status" value="1"/>
</dbReference>
<dbReference type="GO" id="GO:0004081">
    <property type="term" value="F:bis(5'-nucleosyl)-tetraphosphatase (asymmetrical) activity"/>
    <property type="evidence" value="ECO:0007669"/>
    <property type="project" value="TreeGrafter"/>
</dbReference>
<proteinExistence type="predicted"/>